<protein>
    <submittedName>
        <fullName evidence="1">Uncharacterized protein</fullName>
    </submittedName>
</protein>
<reference evidence="1 2" key="1">
    <citation type="journal article" date="2021" name="Hortic Res">
        <title>High-quality reference genome and annotation aids understanding of berry development for evergreen blueberry (Vaccinium darrowii).</title>
        <authorList>
            <person name="Yu J."/>
            <person name="Hulse-Kemp A.M."/>
            <person name="Babiker E."/>
            <person name="Staton M."/>
        </authorList>
    </citation>
    <scope>NUCLEOTIDE SEQUENCE [LARGE SCALE GENOMIC DNA]</scope>
    <source>
        <strain evidence="2">cv. NJ 8807/NJ 8810</strain>
        <tissue evidence="1">Young leaf</tissue>
    </source>
</reference>
<evidence type="ECO:0000313" key="2">
    <source>
        <dbReference type="Proteomes" id="UP000828048"/>
    </source>
</evidence>
<keyword evidence="2" id="KW-1185">Reference proteome</keyword>
<organism evidence="1 2">
    <name type="scientific">Vaccinium darrowii</name>
    <dbReference type="NCBI Taxonomy" id="229202"/>
    <lineage>
        <taxon>Eukaryota</taxon>
        <taxon>Viridiplantae</taxon>
        <taxon>Streptophyta</taxon>
        <taxon>Embryophyta</taxon>
        <taxon>Tracheophyta</taxon>
        <taxon>Spermatophyta</taxon>
        <taxon>Magnoliopsida</taxon>
        <taxon>eudicotyledons</taxon>
        <taxon>Gunneridae</taxon>
        <taxon>Pentapetalae</taxon>
        <taxon>asterids</taxon>
        <taxon>Ericales</taxon>
        <taxon>Ericaceae</taxon>
        <taxon>Vaccinioideae</taxon>
        <taxon>Vaccinieae</taxon>
        <taxon>Vaccinium</taxon>
    </lineage>
</organism>
<accession>A0ACB7Z6T7</accession>
<dbReference type="EMBL" id="CM037154">
    <property type="protein sequence ID" value="KAH7860697.1"/>
    <property type="molecule type" value="Genomic_DNA"/>
</dbReference>
<name>A0ACB7Z6T7_9ERIC</name>
<dbReference type="Proteomes" id="UP000828048">
    <property type="component" value="Chromosome 4"/>
</dbReference>
<sequence>MYTPSSVMLLVLVFMTILMATASAGNFYQDVQVYFGDERANISDGGNSVCLSLDNITGSGFVSNREYLFGRFDMHIKLVPNDSAGTVTTYYLSSQGPNHDEIDFEFLGNATGQPYKIHTNIYCNGQGNREQQFFPWFDPTTEFHEYTVIWNPQRIIFMVDDIPIRVFNNNEAFGIPFPNSQAMKIYSSIWNADSWATEGGLVKTNWTYAPFTACYRDFNVSATCVDSSESSSCGSSNTNSQTSVAAWETQGLDAEDQEKLMWVQNTLMVYNYCTDYKRFPDGCPPECNRPRFLQ</sequence>
<evidence type="ECO:0000313" key="1">
    <source>
        <dbReference type="EMBL" id="KAH7860697.1"/>
    </source>
</evidence>
<gene>
    <name evidence="1" type="ORF">Vadar_016916</name>
</gene>
<proteinExistence type="predicted"/>
<comment type="caution">
    <text evidence="1">The sequence shown here is derived from an EMBL/GenBank/DDBJ whole genome shotgun (WGS) entry which is preliminary data.</text>
</comment>